<dbReference type="InterPro" id="IPR020843">
    <property type="entry name" value="ER"/>
</dbReference>
<dbReference type="EMBL" id="JAMZEJ010000002">
    <property type="protein sequence ID" value="MCQ8239753.1"/>
    <property type="molecule type" value="Genomic_DNA"/>
</dbReference>
<feature type="domain" description="Enoyl reductase (ER)" evidence="1">
    <location>
        <begin position="11"/>
        <end position="323"/>
    </location>
</feature>
<dbReference type="PANTHER" id="PTHR43677:SF1">
    <property type="entry name" value="ACRYLYL-COA REDUCTASE ACUI-RELATED"/>
    <property type="match status" value="1"/>
</dbReference>
<comment type="caution">
    <text evidence="2">The sequence shown here is derived from an EMBL/GenBank/DDBJ whole genome shotgun (WGS) entry which is preliminary data.</text>
</comment>
<dbReference type="InterPro" id="IPR051397">
    <property type="entry name" value="Zn-ADH-like_protein"/>
</dbReference>
<dbReference type="Proteomes" id="UP001524547">
    <property type="component" value="Unassembled WGS sequence"/>
</dbReference>
<gene>
    <name evidence="2" type="ORF">NFI88_02715</name>
</gene>
<dbReference type="NCBIfam" id="TIGR02823">
    <property type="entry name" value="oxido_YhdH"/>
    <property type="match status" value="1"/>
</dbReference>
<dbReference type="InterPro" id="IPR011032">
    <property type="entry name" value="GroES-like_sf"/>
</dbReference>
<dbReference type="InterPro" id="IPR036291">
    <property type="entry name" value="NAD(P)-bd_dom_sf"/>
</dbReference>
<organism evidence="2 3">
    <name type="scientific">Rhizosaccharibacter radicis</name>
    <dbReference type="NCBI Taxonomy" id="2782605"/>
    <lineage>
        <taxon>Bacteria</taxon>
        <taxon>Pseudomonadati</taxon>
        <taxon>Pseudomonadota</taxon>
        <taxon>Alphaproteobacteria</taxon>
        <taxon>Acetobacterales</taxon>
        <taxon>Acetobacteraceae</taxon>
        <taxon>Rhizosaccharibacter</taxon>
    </lineage>
</organism>
<dbReference type="RefSeq" id="WP_422918504.1">
    <property type="nucleotide sequence ID" value="NZ_JAMZEJ010000002.1"/>
</dbReference>
<accession>A0ABT1VTU2</accession>
<sequence length="326" mass="33596">MFDALLIEKTGERQSVSLASLDDDALPAGDVLVRVDWSTLNYKDALAITGRGPIVRQFPLVPGIDLAGEVVESADGRFRTGDRVLLNGYGVGERHWGGLAGRARVSADWLVPLPGAFDAKRAMALGTAGFTAMLCVDALERAGLTPDKGPVLVTGAAGGVGGIALMLLHRLGYAPVAMTGRPEEADYLRGLGASEIVGRDAFAMPGPPLGKARWAGAIDVAGGAVLAGICGTLMPRAAVAACGLAAGMDLPVTVAPFILRGISLLGIDSVSCPMPDRQRAWQRLAELVDTALLDGMTREIALADAIQAAGALLDGGVRGRLVVRTG</sequence>
<dbReference type="Gene3D" id="3.90.180.10">
    <property type="entry name" value="Medium-chain alcohol dehydrogenases, catalytic domain"/>
    <property type="match status" value="1"/>
</dbReference>
<dbReference type="InterPro" id="IPR013154">
    <property type="entry name" value="ADH-like_N"/>
</dbReference>
<dbReference type="Gene3D" id="3.40.50.720">
    <property type="entry name" value="NAD(P)-binding Rossmann-like Domain"/>
    <property type="match status" value="1"/>
</dbReference>
<dbReference type="CDD" id="cd08288">
    <property type="entry name" value="MDR_yhdh"/>
    <property type="match status" value="1"/>
</dbReference>
<proteinExistence type="predicted"/>
<keyword evidence="3" id="KW-1185">Reference proteome</keyword>
<dbReference type="SUPFAM" id="SSF51735">
    <property type="entry name" value="NAD(P)-binding Rossmann-fold domains"/>
    <property type="match status" value="1"/>
</dbReference>
<name>A0ABT1VTU2_9PROT</name>
<evidence type="ECO:0000313" key="2">
    <source>
        <dbReference type="EMBL" id="MCQ8239753.1"/>
    </source>
</evidence>
<dbReference type="InterPro" id="IPR014188">
    <property type="entry name" value="Acrylyl-CoA_reductase_AcuI"/>
</dbReference>
<reference evidence="2 3" key="1">
    <citation type="submission" date="2022-06" db="EMBL/GenBank/DDBJ databases">
        <title>Rhizosaccharibacter gen. nov. sp. nov. KSS12, endophytic bacteria isolated from sugarcane.</title>
        <authorList>
            <person name="Pitiwittayakul N."/>
        </authorList>
    </citation>
    <scope>NUCLEOTIDE SEQUENCE [LARGE SCALE GENOMIC DNA]</scope>
    <source>
        <strain evidence="2 3">KSS12</strain>
    </source>
</reference>
<evidence type="ECO:0000259" key="1">
    <source>
        <dbReference type="SMART" id="SM00829"/>
    </source>
</evidence>
<dbReference type="PANTHER" id="PTHR43677">
    <property type="entry name" value="SHORT-CHAIN DEHYDROGENASE/REDUCTASE"/>
    <property type="match status" value="1"/>
</dbReference>
<dbReference type="Pfam" id="PF08240">
    <property type="entry name" value="ADH_N"/>
    <property type="match status" value="1"/>
</dbReference>
<dbReference type="SUPFAM" id="SSF50129">
    <property type="entry name" value="GroES-like"/>
    <property type="match status" value="1"/>
</dbReference>
<protein>
    <submittedName>
        <fullName evidence="2">Oxidoreductase</fullName>
    </submittedName>
</protein>
<dbReference type="SMART" id="SM00829">
    <property type="entry name" value="PKS_ER"/>
    <property type="match status" value="1"/>
</dbReference>
<evidence type="ECO:0000313" key="3">
    <source>
        <dbReference type="Proteomes" id="UP001524547"/>
    </source>
</evidence>